<dbReference type="InterPro" id="IPR051258">
    <property type="entry name" value="Diverse_Substrate_Transporter"/>
</dbReference>
<feature type="transmembrane region" description="Helical" evidence="6">
    <location>
        <begin position="223"/>
        <end position="246"/>
    </location>
</feature>
<accession>A0ABM7YRD8</accession>
<keyword evidence="9" id="KW-1185">Reference proteome</keyword>
<feature type="transmembrane region" description="Helical" evidence="6">
    <location>
        <begin position="57"/>
        <end position="77"/>
    </location>
</feature>
<sequence>MPGGYHARPPRPACAPPMQLSPRLLAFLTLPPFLWAGNAVAGRMLVPLVPPLLLNALRWGGALLLLLVLGHAVLGTAERRAAILARWRYFAVLGALGVGAYNALQYLALTTSTPINVTLIAASMPLWMLSVGALFFHERPRTQQLLGAALSLAGVATVMSRGHPAALAQVQFVQGDLFMLAAAASWAGYSWLLVRPPASMQAAQRPTIGSPDGSQRPWNWAEFLLVQALFGIVWAGGAAGIEAVVAPRAPQWTPLVGLLLAYIVLGPSLLAYWFWGRAVALAGPTTAGMFSNLTPLFAALMSTALIGEPPQPYHAVAFALIVAGIVVNTKR</sequence>
<dbReference type="SUPFAM" id="SSF103481">
    <property type="entry name" value="Multidrug resistance efflux transporter EmrE"/>
    <property type="match status" value="2"/>
</dbReference>
<feature type="transmembrane region" description="Helical" evidence="6">
    <location>
        <begin position="252"/>
        <end position="275"/>
    </location>
</feature>
<reference evidence="8" key="1">
    <citation type="submission" date="2022-04" db="EMBL/GenBank/DDBJ databases">
        <title>Whole genome sequence of Sphaerotilus sp. FB-5.</title>
        <authorList>
            <person name="Takeda M."/>
            <person name="Narihara S."/>
            <person name="Akimoto M."/>
            <person name="Akimoto R."/>
            <person name="Nishiyashiki S."/>
            <person name="Murakami T."/>
        </authorList>
    </citation>
    <scope>NUCLEOTIDE SEQUENCE</scope>
    <source>
        <strain evidence="8">FB-5</strain>
    </source>
</reference>
<name>A0ABM7YRD8_9BURK</name>
<feature type="transmembrane region" description="Helical" evidence="6">
    <location>
        <begin position="177"/>
        <end position="194"/>
    </location>
</feature>
<dbReference type="InterPro" id="IPR037185">
    <property type="entry name" value="EmrE-like"/>
</dbReference>
<evidence type="ECO:0000256" key="6">
    <source>
        <dbReference type="SAM" id="Phobius"/>
    </source>
</evidence>
<gene>
    <name evidence="8" type="ORF">CATMQ487_41310</name>
</gene>
<evidence type="ECO:0000256" key="5">
    <source>
        <dbReference type="ARBA" id="ARBA00023136"/>
    </source>
</evidence>
<comment type="subcellular location">
    <subcellularLocation>
        <location evidence="1">Cell membrane</location>
        <topology evidence="1">Multi-pass membrane protein</topology>
    </subcellularLocation>
</comment>
<keyword evidence="4 6" id="KW-1133">Transmembrane helix</keyword>
<feature type="domain" description="EamA" evidence="7">
    <location>
        <begin position="27"/>
        <end position="158"/>
    </location>
</feature>
<keyword evidence="3 6" id="KW-0812">Transmembrane</keyword>
<evidence type="ECO:0000313" key="9">
    <source>
        <dbReference type="Proteomes" id="UP001057498"/>
    </source>
</evidence>
<evidence type="ECO:0000256" key="1">
    <source>
        <dbReference type="ARBA" id="ARBA00004651"/>
    </source>
</evidence>
<feature type="transmembrane region" description="Helical" evidence="6">
    <location>
        <begin position="287"/>
        <end position="306"/>
    </location>
</feature>
<organism evidence="8 9">
    <name type="scientific">Sphaerotilus microaerophilus</name>
    <dbReference type="NCBI Taxonomy" id="2914710"/>
    <lineage>
        <taxon>Bacteria</taxon>
        <taxon>Pseudomonadati</taxon>
        <taxon>Pseudomonadota</taxon>
        <taxon>Betaproteobacteria</taxon>
        <taxon>Burkholderiales</taxon>
        <taxon>Sphaerotilaceae</taxon>
        <taxon>Sphaerotilus</taxon>
    </lineage>
</organism>
<evidence type="ECO:0000259" key="7">
    <source>
        <dbReference type="Pfam" id="PF00892"/>
    </source>
</evidence>
<feature type="transmembrane region" description="Helical" evidence="6">
    <location>
        <begin position="115"/>
        <end position="136"/>
    </location>
</feature>
<evidence type="ECO:0000256" key="4">
    <source>
        <dbReference type="ARBA" id="ARBA00022989"/>
    </source>
</evidence>
<proteinExistence type="predicted"/>
<dbReference type="Proteomes" id="UP001057498">
    <property type="component" value="Chromosome"/>
</dbReference>
<dbReference type="PANTHER" id="PTHR42920:SF11">
    <property type="entry name" value="INNER MEMBRANE PROTEIN YTFF"/>
    <property type="match status" value="1"/>
</dbReference>
<feature type="transmembrane region" description="Helical" evidence="6">
    <location>
        <begin position="145"/>
        <end position="165"/>
    </location>
</feature>
<dbReference type="EMBL" id="AP025730">
    <property type="protein sequence ID" value="BDI07161.1"/>
    <property type="molecule type" value="Genomic_DNA"/>
</dbReference>
<feature type="transmembrane region" description="Helical" evidence="6">
    <location>
        <begin position="312"/>
        <end position="329"/>
    </location>
</feature>
<keyword evidence="5 6" id="KW-0472">Membrane</keyword>
<evidence type="ECO:0000256" key="2">
    <source>
        <dbReference type="ARBA" id="ARBA00022475"/>
    </source>
</evidence>
<protein>
    <recommendedName>
        <fullName evidence="7">EamA domain-containing protein</fullName>
    </recommendedName>
</protein>
<feature type="domain" description="EamA" evidence="7">
    <location>
        <begin position="222"/>
        <end position="328"/>
    </location>
</feature>
<dbReference type="InterPro" id="IPR000620">
    <property type="entry name" value="EamA_dom"/>
</dbReference>
<dbReference type="PANTHER" id="PTHR42920">
    <property type="entry name" value="OS03G0707200 PROTEIN-RELATED"/>
    <property type="match status" value="1"/>
</dbReference>
<dbReference type="Pfam" id="PF00892">
    <property type="entry name" value="EamA"/>
    <property type="match status" value="2"/>
</dbReference>
<feature type="transmembrane region" description="Helical" evidence="6">
    <location>
        <begin position="89"/>
        <end position="109"/>
    </location>
</feature>
<evidence type="ECO:0000256" key="3">
    <source>
        <dbReference type="ARBA" id="ARBA00022692"/>
    </source>
</evidence>
<evidence type="ECO:0000313" key="8">
    <source>
        <dbReference type="EMBL" id="BDI07161.1"/>
    </source>
</evidence>
<keyword evidence="2" id="KW-1003">Cell membrane</keyword>